<comment type="caution">
    <text evidence="1">The sequence shown here is derived from an EMBL/GenBank/DDBJ whole genome shotgun (WGS) entry which is preliminary data.</text>
</comment>
<evidence type="ECO:0000313" key="2">
    <source>
        <dbReference type="Proteomes" id="UP001218218"/>
    </source>
</evidence>
<name>A0AAD7ACW2_9AGAR</name>
<organism evidence="1 2">
    <name type="scientific">Mycena albidolilacea</name>
    <dbReference type="NCBI Taxonomy" id="1033008"/>
    <lineage>
        <taxon>Eukaryota</taxon>
        <taxon>Fungi</taxon>
        <taxon>Dikarya</taxon>
        <taxon>Basidiomycota</taxon>
        <taxon>Agaricomycotina</taxon>
        <taxon>Agaricomycetes</taxon>
        <taxon>Agaricomycetidae</taxon>
        <taxon>Agaricales</taxon>
        <taxon>Marasmiineae</taxon>
        <taxon>Mycenaceae</taxon>
        <taxon>Mycena</taxon>
    </lineage>
</organism>
<evidence type="ECO:0000313" key="1">
    <source>
        <dbReference type="EMBL" id="KAJ7354489.1"/>
    </source>
</evidence>
<accession>A0AAD7ACW2</accession>
<proteinExistence type="predicted"/>
<reference evidence="1" key="1">
    <citation type="submission" date="2023-03" db="EMBL/GenBank/DDBJ databases">
        <title>Massive genome expansion in bonnet fungi (Mycena s.s.) driven by repeated elements and novel gene families across ecological guilds.</title>
        <authorList>
            <consortium name="Lawrence Berkeley National Laboratory"/>
            <person name="Harder C.B."/>
            <person name="Miyauchi S."/>
            <person name="Viragh M."/>
            <person name="Kuo A."/>
            <person name="Thoen E."/>
            <person name="Andreopoulos B."/>
            <person name="Lu D."/>
            <person name="Skrede I."/>
            <person name="Drula E."/>
            <person name="Henrissat B."/>
            <person name="Morin E."/>
            <person name="Kohler A."/>
            <person name="Barry K."/>
            <person name="LaButti K."/>
            <person name="Morin E."/>
            <person name="Salamov A."/>
            <person name="Lipzen A."/>
            <person name="Mereny Z."/>
            <person name="Hegedus B."/>
            <person name="Baldrian P."/>
            <person name="Stursova M."/>
            <person name="Weitz H."/>
            <person name="Taylor A."/>
            <person name="Grigoriev I.V."/>
            <person name="Nagy L.G."/>
            <person name="Martin F."/>
            <person name="Kauserud H."/>
        </authorList>
    </citation>
    <scope>NUCLEOTIDE SEQUENCE</scope>
    <source>
        <strain evidence="1">CBHHK002</strain>
    </source>
</reference>
<gene>
    <name evidence="1" type="ORF">DFH08DRAFT_955880</name>
</gene>
<protein>
    <submittedName>
        <fullName evidence="1">Uncharacterized protein</fullName>
    </submittedName>
</protein>
<dbReference type="Proteomes" id="UP001218218">
    <property type="component" value="Unassembled WGS sequence"/>
</dbReference>
<keyword evidence="2" id="KW-1185">Reference proteome</keyword>
<sequence length="201" mass="22833">MMEEVKITPILKFTVPKTFMLEGMKEWHLRAHHYIEPNTDNTALYVKGLANAKDGTMQLVEFTRSREFNEVLRKHPVVVSRPATPPPVPSVTLHMEFSTWTHTLLEEEGREVALALLEGRSILRMDAYLEIQGAKFKQQPRGQTRSFLLHDRDTSGRFTHGGYGPSLLTQLTIPGEGPSLSMQDEQQGETLFKQMAVSLEE</sequence>
<dbReference type="EMBL" id="JARIHO010000010">
    <property type="protein sequence ID" value="KAJ7354489.1"/>
    <property type="molecule type" value="Genomic_DNA"/>
</dbReference>
<dbReference type="AlphaFoldDB" id="A0AAD7ACW2"/>